<evidence type="ECO:0000313" key="3">
    <source>
        <dbReference type="Proteomes" id="UP001139502"/>
    </source>
</evidence>
<feature type="compositionally biased region" description="Low complexity" evidence="1">
    <location>
        <begin position="41"/>
        <end position="56"/>
    </location>
</feature>
<protein>
    <submittedName>
        <fullName evidence="2">Uncharacterized protein</fullName>
    </submittedName>
</protein>
<comment type="caution">
    <text evidence="2">The sequence shown here is derived from an EMBL/GenBank/DDBJ whole genome shotgun (WGS) entry which is preliminary data.</text>
</comment>
<sequence length="56" mass="5527">MVGRGRRGIGQGGAREVRGRVVGGRSGEAAGRRLVADGVPSTSGSSAGAWASSEET</sequence>
<proteinExistence type="predicted"/>
<keyword evidence="3" id="KW-1185">Reference proteome</keyword>
<dbReference type="RefSeq" id="WP_254168004.1">
    <property type="nucleotide sequence ID" value="NZ_JANAFB010000037.1"/>
</dbReference>
<evidence type="ECO:0000256" key="1">
    <source>
        <dbReference type="SAM" id="MobiDB-lite"/>
    </source>
</evidence>
<dbReference type="AlphaFoldDB" id="A0A9X2HBX7"/>
<evidence type="ECO:0000313" key="2">
    <source>
        <dbReference type="EMBL" id="MCP3426809.1"/>
    </source>
</evidence>
<gene>
    <name evidence="2" type="ORF">NBM05_12545</name>
</gene>
<accession>A0A9X2HBX7</accession>
<organism evidence="2 3">
    <name type="scientific">Rothia santali</name>
    <dbReference type="NCBI Taxonomy" id="2949643"/>
    <lineage>
        <taxon>Bacteria</taxon>
        <taxon>Bacillati</taxon>
        <taxon>Actinomycetota</taxon>
        <taxon>Actinomycetes</taxon>
        <taxon>Micrococcales</taxon>
        <taxon>Micrococcaceae</taxon>
        <taxon>Rothia</taxon>
    </lineage>
</organism>
<dbReference type="EMBL" id="JANAFB010000037">
    <property type="protein sequence ID" value="MCP3426809.1"/>
    <property type="molecule type" value="Genomic_DNA"/>
</dbReference>
<reference evidence="2" key="1">
    <citation type="submission" date="2022-06" db="EMBL/GenBank/DDBJ databases">
        <title>Rothia sp. isolated from sandalwood seedling.</title>
        <authorList>
            <person name="Tuikhar N."/>
            <person name="Kirdat K."/>
            <person name="Thorat V."/>
            <person name="Swetha P."/>
            <person name="Padma S."/>
            <person name="Sundararaj R."/>
            <person name="Yadav A."/>
        </authorList>
    </citation>
    <scope>NUCLEOTIDE SEQUENCE</scope>
    <source>
        <strain evidence="2">AR01</strain>
    </source>
</reference>
<name>A0A9X2HBX7_9MICC</name>
<feature type="region of interest" description="Disordered" evidence="1">
    <location>
        <begin position="1"/>
        <end position="56"/>
    </location>
</feature>
<dbReference type="Proteomes" id="UP001139502">
    <property type="component" value="Unassembled WGS sequence"/>
</dbReference>